<dbReference type="Pfam" id="PF06267">
    <property type="entry name" value="DUF1028"/>
    <property type="match status" value="1"/>
</dbReference>
<dbReference type="OrthoDB" id="9790012at2"/>
<dbReference type="InterPro" id="IPR010430">
    <property type="entry name" value="DUF1028"/>
</dbReference>
<dbReference type="SUPFAM" id="SSF56235">
    <property type="entry name" value="N-terminal nucleophile aminohydrolases (Ntn hydrolases)"/>
    <property type="match status" value="1"/>
</dbReference>
<dbReference type="RefSeq" id="WP_104001919.1">
    <property type="nucleotide sequence ID" value="NZ_FNVQ01000001.1"/>
</dbReference>
<dbReference type="InterPro" id="IPR029055">
    <property type="entry name" value="Ntn_hydrolases_N"/>
</dbReference>
<gene>
    <name evidence="1" type="ORF">SAMN05444390_101975</name>
</gene>
<evidence type="ECO:0000313" key="1">
    <source>
        <dbReference type="EMBL" id="SEF95977.1"/>
    </source>
</evidence>
<name>A0A1H5WAY0_9GAMM</name>
<dbReference type="PANTHER" id="PTHR39328">
    <property type="entry name" value="BLL2871 PROTEIN"/>
    <property type="match status" value="1"/>
</dbReference>
<organism evidence="1 2">
    <name type="scientific">Marinobacterium lutimaris</name>
    <dbReference type="NCBI Taxonomy" id="568106"/>
    <lineage>
        <taxon>Bacteria</taxon>
        <taxon>Pseudomonadati</taxon>
        <taxon>Pseudomonadota</taxon>
        <taxon>Gammaproteobacteria</taxon>
        <taxon>Oceanospirillales</taxon>
        <taxon>Oceanospirillaceae</taxon>
        <taxon>Marinobacterium</taxon>
    </lineage>
</organism>
<dbReference type="AlphaFoldDB" id="A0A1H5WAY0"/>
<keyword evidence="2" id="KW-1185">Reference proteome</keyword>
<protein>
    <submittedName>
        <fullName evidence="1">Uncharacterized conserved protein, Ntn-hydrolase superfamily</fullName>
    </submittedName>
</protein>
<keyword evidence="1" id="KW-0378">Hydrolase</keyword>
<dbReference type="GO" id="GO:0016787">
    <property type="term" value="F:hydrolase activity"/>
    <property type="evidence" value="ECO:0007669"/>
    <property type="project" value="UniProtKB-KW"/>
</dbReference>
<evidence type="ECO:0000313" key="2">
    <source>
        <dbReference type="Proteomes" id="UP000236745"/>
    </source>
</evidence>
<accession>A0A1H5WAY0</accession>
<dbReference type="Proteomes" id="UP000236745">
    <property type="component" value="Unassembled WGS sequence"/>
</dbReference>
<dbReference type="Gene3D" id="3.60.20.10">
    <property type="entry name" value="Glutamine Phosphoribosylpyrophosphate, subunit 1, domain 1"/>
    <property type="match status" value="1"/>
</dbReference>
<dbReference type="PANTHER" id="PTHR39328:SF1">
    <property type="entry name" value="BLL2871 PROTEIN"/>
    <property type="match status" value="1"/>
</dbReference>
<reference evidence="1 2" key="1">
    <citation type="submission" date="2016-10" db="EMBL/GenBank/DDBJ databases">
        <authorList>
            <person name="de Groot N.N."/>
        </authorList>
    </citation>
    <scope>NUCLEOTIDE SEQUENCE [LARGE SCALE GENOMIC DNA]</scope>
    <source>
        <strain evidence="1 2">DSM 22012</strain>
    </source>
</reference>
<dbReference type="EMBL" id="FNVQ01000001">
    <property type="protein sequence ID" value="SEF95977.1"/>
    <property type="molecule type" value="Genomic_DNA"/>
</dbReference>
<sequence length="223" mass="23592">MTFSVAGFCPDTGMLGCAITSSSICVTSRCAFVGSGTGVALTQNVTNPDLGPLGLKLLSEGLSPEQVLEALGEADSDVRWRQLGVLNNKGEGATFSGEKALGLHATAVGQNCIAMGNLLQNEQVPAAMVKAFENSTGHLAERLLRALEAGLAAGGEMGPVHSAGILMCAEPQWPVVDLRVDWHIDPINELRMVWHNYQPQMQAYITRAQDPDNAESYGVPGDE</sequence>
<proteinExistence type="predicted"/>